<dbReference type="GO" id="GO:0005254">
    <property type="term" value="F:chloride channel activity"/>
    <property type="evidence" value="ECO:0007669"/>
    <property type="project" value="UniProtKB-KW"/>
</dbReference>
<feature type="transmembrane region" description="Helical" evidence="11">
    <location>
        <begin position="101"/>
        <end position="123"/>
    </location>
</feature>
<dbReference type="GO" id="GO:0034707">
    <property type="term" value="C:chloride channel complex"/>
    <property type="evidence" value="ECO:0007669"/>
    <property type="project" value="UniProtKB-KW"/>
</dbReference>
<dbReference type="PANTHER" id="PTHR43427">
    <property type="entry name" value="CHLORIDE CHANNEL PROTEIN CLC-E"/>
    <property type="match status" value="1"/>
</dbReference>
<dbReference type="Gene3D" id="1.10.3080.10">
    <property type="entry name" value="Clc chloride channel"/>
    <property type="match status" value="1"/>
</dbReference>
<dbReference type="InterPro" id="IPR050368">
    <property type="entry name" value="ClC-type_chloride_channel"/>
</dbReference>
<sequence>MWRQLSRPQRPPPSGPAPLLSLRRPRARAQGCAPPFTRTTSSLAVLLAALTLSFTCTTKQHPPPQLDPSFPLARLQHPPPQRAWAPIFSTVNIAAHDVVSLLLYAILGVMCGLVGIVFVKSFYGVEGLFDRLHLPKAVKPAVGGFLTGVIGVFFPQVLGTGYGWLQALMNEGLALIPVWALPILVGLKILATSLTVGSGGSGGAFAPALVIGGLLGATTWFALKAVLPDIQVSLASFVIVGMMAFFGGVGKVPVAVMLMVSEMTGTYALLAPSMVATSIAYIVTGRYTMYRSQVATKADSPAHMGEYLWASTWSQCSGGSK</sequence>
<evidence type="ECO:0000256" key="7">
    <source>
        <dbReference type="ARBA" id="ARBA00023173"/>
    </source>
</evidence>
<keyword evidence="2" id="KW-0813">Transport</keyword>
<dbReference type="AlphaFoldDB" id="A0A7C3SKV4"/>
<feature type="transmembrane region" description="Helical" evidence="11">
    <location>
        <begin position="266"/>
        <end position="283"/>
    </location>
</feature>
<protein>
    <submittedName>
        <fullName evidence="12">Chloride channel protein</fullName>
    </submittedName>
</protein>
<keyword evidence="5" id="KW-0406">Ion transport</keyword>
<accession>A0A7C3SKV4</accession>
<dbReference type="Pfam" id="PF00654">
    <property type="entry name" value="Voltage_CLC"/>
    <property type="match status" value="1"/>
</dbReference>
<feature type="transmembrane region" description="Helical" evidence="11">
    <location>
        <begin position="203"/>
        <end position="223"/>
    </location>
</feature>
<evidence type="ECO:0000256" key="3">
    <source>
        <dbReference type="ARBA" id="ARBA00022692"/>
    </source>
</evidence>
<evidence type="ECO:0000256" key="5">
    <source>
        <dbReference type="ARBA" id="ARBA00023065"/>
    </source>
</evidence>
<keyword evidence="8" id="KW-0868">Chloride</keyword>
<evidence type="ECO:0000256" key="9">
    <source>
        <dbReference type="ARBA" id="ARBA00023303"/>
    </source>
</evidence>
<organism evidence="12">
    <name type="scientific">Thermofilum pendens</name>
    <dbReference type="NCBI Taxonomy" id="2269"/>
    <lineage>
        <taxon>Archaea</taxon>
        <taxon>Thermoproteota</taxon>
        <taxon>Thermoprotei</taxon>
        <taxon>Thermofilales</taxon>
        <taxon>Thermofilaceae</taxon>
        <taxon>Thermofilum</taxon>
    </lineage>
</organism>
<keyword evidence="4 11" id="KW-1133">Transmembrane helix</keyword>
<dbReference type="CDD" id="cd00400">
    <property type="entry name" value="Voltage_gated_ClC"/>
    <property type="match status" value="1"/>
</dbReference>
<name>A0A7C3SKV4_THEPE</name>
<dbReference type="PANTHER" id="PTHR43427:SF6">
    <property type="entry name" value="CHLORIDE CHANNEL PROTEIN CLC-E"/>
    <property type="match status" value="1"/>
</dbReference>
<evidence type="ECO:0000256" key="2">
    <source>
        <dbReference type="ARBA" id="ARBA00022448"/>
    </source>
</evidence>
<feature type="transmembrane region" description="Helical" evidence="11">
    <location>
        <begin position="172"/>
        <end position="191"/>
    </location>
</feature>
<keyword evidence="6 11" id="KW-0472">Membrane</keyword>
<gene>
    <name evidence="12" type="ORF">ENV88_02375</name>
</gene>
<evidence type="ECO:0000256" key="8">
    <source>
        <dbReference type="ARBA" id="ARBA00023214"/>
    </source>
</evidence>
<evidence type="ECO:0000256" key="4">
    <source>
        <dbReference type="ARBA" id="ARBA00022989"/>
    </source>
</evidence>
<reference evidence="12" key="1">
    <citation type="journal article" date="2020" name="mSystems">
        <title>Genome- and Community-Level Interaction Insights into Carbon Utilization and Element Cycling Functions of Hydrothermarchaeota in Hydrothermal Sediment.</title>
        <authorList>
            <person name="Zhou Z."/>
            <person name="Liu Y."/>
            <person name="Xu W."/>
            <person name="Pan J."/>
            <person name="Luo Z.H."/>
            <person name="Li M."/>
        </authorList>
    </citation>
    <scope>NUCLEOTIDE SEQUENCE [LARGE SCALE GENOMIC DNA]</scope>
    <source>
        <strain evidence="12">SpSt-8</strain>
    </source>
</reference>
<evidence type="ECO:0000256" key="1">
    <source>
        <dbReference type="ARBA" id="ARBA00004141"/>
    </source>
</evidence>
<evidence type="ECO:0000256" key="10">
    <source>
        <dbReference type="SAM" id="MobiDB-lite"/>
    </source>
</evidence>
<dbReference type="InterPro" id="IPR001807">
    <property type="entry name" value="ClC"/>
</dbReference>
<evidence type="ECO:0000256" key="6">
    <source>
        <dbReference type="ARBA" id="ARBA00023136"/>
    </source>
</evidence>
<evidence type="ECO:0000313" key="12">
    <source>
        <dbReference type="EMBL" id="HGB24890.1"/>
    </source>
</evidence>
<proteinExistence type="predicted"/>
<keyword evidence="9" id="KW-0407">Ion channel</keyword>
<dbReference type="EMBL" id="DTIB01000054">
    <property type="protein sequence ID" value="HGB24890.1"/>
    <property type="molecule type" value="Genomic_DNA"/>
</dbReference>
<keyword evidence="7" id="KW-0869">Chloride channel</keyword>
<keyword evidence="3 11" id="KW-0812">Transmembrane</keyword>
<comment type="subcellular location">
    <subcellularLocation>
        <location evidence="1">Membrane</location>
        <topology evidence="1">Multi-pass membrane protein</topology>
    </subcellularLocation>
</comment>
<feature type="region of interest" description="Disordered" evidence="10">
    <location>
        <begin position="1"/>
        <end position="21"/>
    </location>
</feature>
<feature type="transmembrane region" description="Helical" evidence="11">
    <location>
        <begin position="143"/>
        <end position="165"/>
    </location>
</feature>
<comment type="caution">
    <text evidence="12">The sequence shown here is derived from an EMBL/GenBank/DDBJ whole genome shotgun (WGS) entry which is preliminary data.</text>
</comment>
<evidence type="ECO:0000256" key="11">
    <source>
        <dbReference type="SAM" id="Phobius"/>
    </source>
</evidence>
<feature type="transmembrane region" description="Helical" evidence="11">
    <location>
        <begin position="235"/>
        <end position="260"/>
    </location>
</feature>
<dbReference type="InterPro" id="IPR014743">
    <property type="entry name" value="Cl-channel_core"/>
</dbReference>
<dbReference type="SUPFAM" id="SSF81340">
    <property type="entry name" value="Clc chloride channel"/>
    <property type="match status" value="1"/>
</dbReference>